<dbReference type="AlphaFoldDB" id="A0AAE4CBT0"/>
<feature type="transmembrane region" description="Helical" evidence="1">
    <location>
        <begin position="38"/>
        <end position="57"/>
    </location>
</feature>
<keyword evidence="1" id="KW-1133">Transmembrane helix</keyword>
<evidence type="ECO:0000313" key="2">
    <source>
        <dbReference type="EMBL" id="MDR7278951.1"/>
    </source>
</evidence>
<comment type="caution">
    <text evidence="2">The sequence shown here is derived from an EMBL/GenBank/DDBJ whole genome shotgun (WGS) entry which is preliminary data.</text>
</comment>
<gene>
    <name evidence="2" type="ORF">J2S41_005729</name>
</gene>
<evidence type="ECO:0000256" key="1">
    <source>
        <dbReference type="SAM" id="Phobius"/>
    </source>
</evidence>
<keyword evidence="1" id="KW-0472">Membrane</keyword>
<keyword evidence="3" id="KW-1185">Reference proteome</keyword>
<proteinExistence type="predicted"/>
<keyword evidence="1" id="KW-0812">Transmembrane</keyword>
<name>A0AAE4CBT0_9ACTN</name>
<accession>A0AAE4CBT0</accession>
<reference evidence="2" key="1">
    <citation type="submission" date="2023-07" db="EMBL/GenBank/DDBJ databases">
        <title>Sequencing the genomes of 1000 actinobacteria strains.</title>
        <authorList>
            <person name="Klenk H.-P."/>
        </authorList>
    </citation>
    <scope>NUCLEOTIDE SEQUENCE</scope>
    <source>
        <strain evidence="2">DSM 44707</strain>
    </source>
</reference>
<sequence length="60" mass="6335">MSTNRMYWGVGRLGDGDTVPVESSSAGSADRYRRRGYAAVWALLVFGATVLGVVLAASGR</sequence>
<protein>
    <submittedName>
        <fullName evidence="2">Uncharacterized protein</fullName>
    </submittedName>
</protein>
<evidence type="ECO:0000313" key="3">
    <source>
        <dbReference type="Proteomes" id="UP001183643"/>
    </source>
</evidence>
<dbReference type="EMBL" id="JAVDYB010000001">
    <property type="protein sequence ID" value="MDR7278951.1"/>
    <property type="molecule type" value="Genomic_DNA"/>
</dbReference>
<organism evidence="2 3">
    <name type="scientific">Catenuloplanes atrovinosus</name>
    <dbReference type="NCBI Taxonomy" id="137266"/>
    <lineage>
        <taxon>Bacteria</taxon>
        <taxon>Bacillati</taxon>
        <taxon>Actinomycetota</taxon>
        <taxon>Actinomycetes</taxon>
        <taxon>Micromonosporales</taxon>
        <taxon>Micromonosporaceae</taxon>
        <taxon>Catenuloplanes</taxon>
    </lineage>
</organism>
<dbReference type="Proteomes" id="UP001183643">
    <property type="component" value="Unassembled WGS sequence"/>
</dbReference>